<feature type="compositionally biased region" description="Basic and acidic residues" evidence="1">
    <location>
        <begin position="190"/>
        <end position="208"/>
    </location>
</feature>
<evidence type="ECO:0000256" key="1">
    <source>
        <dbReference type="SAM" id="MobiDB-lite"/>
    </source>
</evidence>
<feature type="region of interest" description="Disordered" evidence="1">
    <location>
        <begin position="188"/>
        <end position="208"/>
    </location>
</feature>
<dbReference type="EMBL" id="FNBK01000006">
    <property type="protein sequence ID" value="SDF46734.1"/>
    <property type="molecule type" value="Genomic_DNA"/>
</dbReference>
<dbReference type="Proteomes" id="UP000199076">
    <property type="component" value="Unassembled WGS sequence"/>
</dbReference>
<evidence type="ECO:0000313" key="3">
    <source>
        <dbReference type="Proteomes" id="UP000199076"/>
    </source>
</evidence>
<gene>
    <name evidence="2" type="ORF">SAMN05216218_106230</name>
</gene>
<evidence type="ECO:0000313" key="2">
    <source>
        <dbReference type="EMBL" id="SDF46734.1"/>
    </source>
</evidence>
<proteinExistence type="predicted"/>
<accession>A0A1G7LBP0</accession>
<protein>
    <submittedName>
        <fullName evidence="2">Uncharacterized protein</fullName>
    </submittedName>
</protein>
<organism evidence="2 3">
    <name type="scientific">Halorientalis regularis</name>
    <dbReference type="NCBI Taxonomy" id="660518"/>
    <lineage>
        <taxon>Archaea</taxon>
        <taxon>Methanobacteriati</taxon>
        <taxon>Methanobacteriota</taxon>
        <taxon>Stenosarchaea group</taxon>
        <taxon>Halobacteria</taxon>
        <taxon>Halobacteriales</taxon>
        <taxon>Haloarculaceae</taxon>
        <taxon>Halorientalis</taxon>
    </lineage>
</organism>
<dbReference type="STRING" id="660518.SAMN05216218_106230"/>
<name>A0A1G7LBP0_9EURY</name>
<reference evidence="3" key="1">
    <citation type="submission" date="2016-10" db="EMBL/GenBank/DDBJ databases">
        <authorList>
            <person name="Varghese N."/>
            <person name="Submissions S."/>
        </authorList>
    </citation>
    <scope>NUCLEOTIDE SEQUENCE [LARGE SCALE GENOMIC DNA]</scope>
    <source>
        <strain evidence="3">IBRC-M 10760</strain>
    </source>
</reference>
<sequence>MSESSIRDGSVVVRRCRSVSDWAANTRMARSLDRLSDRFAVATAKSRVSGAAATVGDWVRASWCYRWLTAEPDPEVIVIDLRETYTVGPIIRVLDRVVDPLAESWDGSAVEATLSGFADAPVRALGIVVAVAVLVETALSLALGDFTQSGLLIRAVVFGFAALAIQVPLSASELAETRTGRLLRAVLEPPEPRDDDGDRRNSDDGDRD</sequence>
<dbReference type="AlphaFoldDB" id="A0A1G7LBP0"/>
<keyword evidence="3" id="KW-1185">Reference proteome</keyword>